<dbReference type="Proteomes" id="UP001140096">
    <property type="component" value="Unassembled WGS sequence"/>
</dbReference>
<name>A0ACC1KXH3_9FUNG</name>
<protein>
    <submittedName>
        <fullName evidence="1">Uncharacterized protein</fullName>
    </submittedName>
</protein>
<gene>
    <name evidence="1" type="ORF">H4S07_005990</name>
</gene>
<reference evidence="1" key="1">
    <citation type="submission" date="2022-07" db="EMBL/GenBank/DDBJ databases">
        <title>Phylogenomic reconstructions and comparative analyses of Kickxellomycotina fungi.</title>
        <authorList>
            <person name="Reynolds N.K."/>
            <person name="Stajich J.E."/>
            <person name="Barry K."/>
            <person name="Grigoriev I.V."/>
            <person name="Crous P."/>
            <person name="Smith M.E."/>
        </authorList>
    </citation>
    <scope>NUCLEOTIDE SEQUENCE</scope>
    <source>
        <strain evidence="1">CBS 102833</strain>
    </source>
</reference>
<organism evidence="1 2">
    <name type="scientific">Coemansia furcata</name>
    <dbReference type="NCBI Taxonomy" id="417177"/>
    <lineage>
        <taxon>Eukaryota</taxon>
        <taxon>Fungi</taxon>
        <taxon>Fungi incertae sedis</taxon>
        <taxon>Zoopagomycota</taxon>
        <taxon>Kickxellomycotina</taxon>
        <taxon>Kickxellomycetes</taxon>
        <taxon>Kickxellales</taxon>
        <taxon>Kickxellaceae</taxon>
        <taxon>Coemansia</taxon>
    </lineage>
</organism>
<evidence type="ECO:0000313" key="2">
    <source>
        <dbReference type="Proteomes" id="UP001140096"/>
    </source>
</evidence>
<feature type="non-terminal residue" evidence="1">
    <location>
        <position position="62"/>
    </location>
</feature>
<dbReference type="EMBL" id="JANBUP010003272">
    <property type="protein sequence ID" value="KAJ2797270.1"/>
    <property type="molecule type" value="Genomic_DNA"/>
</dbReference>
<sequence length="62" mass="6248">WKSALMGGSAVPSMPYIAGLQQAVEAPLLQAEEIGASILSESGGGVVRYPTLSKGDATGVDD</sequence>
<feature type="non-terminal residue" evidence="1">
    <location>
        <position position="1"/>
    </location>
</feature>
<evidence type="ECO:0000313" key="1">
    <source>
        <dbReference type="EMBL" id="KAJ2797270.1"/>
    </source>
</evidence>
<keyword evidence="2" id="KW-1185">Reference proteome</keyword>
<proteinExistence type="predicted"/>
<comment type="caution">
    <text evidence="1">The sequence shown here is derived from an EMBL/GenBank/DDBJ whole genome shotgun (WGS) entry which is preliminary data.</text>
</comment>
<accession>A0ACC1KXH3</accession>